<keyword evidence="2" id="KW-0812">Transmembrane</keyword>
<reference evidence="3" key="1">
    <citation type="submission" date="2021-01" db="EMBL/GenBank/DDBJ databases">
        <authorList>
            <person name="Corre E."/>
            <person name="Pelletier E."/>
            <person name="Niang G."/>
            <person name="Scheremetjew M."/>
            <person name="Finn R."/>
            <person name="Kale V."/>
            <person name="Holt S."/>
            <person name="Cochrane G."/>
            <person name="Meng A."/>
            <person name="Brown T."/>
            <person name="Cohen L."/>
        </authorList>
    </citation>
    <scope>NUCLEOTIDE SEQUENCE</scope>
    <source>
        <strain evidence="3">OF101</strain>
    </source>
</reference>
<evidence type="ECO:0000313" key="3">
    <source>
        <dbReference type="EMBL" id="CAD9087761.1"/>
    </source>
</evidence>
<evidence type="ECO:0000256" key="2">
    <source>
        <dbReference type="SAM" id="Phobius"/>
    </source>
</evidence>
<sequence>MANYSKWDKLEVSDDEEDKRQESEKQQRLAAHAEEMGKFVEVRDQVETWLKRHLTRMRRELGADPTCPELTAHGTPIRFPSDEERKTLAMFIAVVHHEKLKDNLVRHHDIMNIARQNRWIEEDPGTLELLCRLHRSLIKADSIGQKSTTMEDQKMEDMVISAINILAAPPLCGCKEGYGKVFELFALIGDPKTDEAWDMKAKYMKKEFAGDALFNSMMPPEARLSGGSDFKDAYDMPNGPWTGVISVLLWILLCVFIYLLYWYWPSSSGLAVDDTPVVLAKPAAVKATATAAPETRASEL</sequence>
<protein>
    <submittedName>
        <fullName evidence="3">Uncharacterized protein</fullName>
    </submittedName>
</protein>
<name>A0A7S1PK49_ALECA</name>
<proteinExistence type="predicted"/>
<gene>
    <name evidence="3" type="ORF">ACAT0790_LOCUS1235</name>
</gene>
<keyword evidence="2" id="KW-1133">Transmembrane helix</keyword>
<evidence type="ECO:0000256" key="1">
    <source>
        <dbReference type="SAM" id="MobiDB-lite"/>
    </source>
</evidence>
<dbReference type="EMBL" id="HBGE01002009">
    <property type="protein sequence ID" value="CAD9087761.1"/>
    <property type="molecule type" value="Transcribed_RNA"/>
</dbReference>
<feature type="region of interest" description="Disordered" evidence="1">
    <location>
        <begin position="1"/>
        <end position="31"/>
    </location>
</feature>
<organism evidence="3">
    <name type="scientific">Alexandrium catenella</name>
    <name type="common">Red tide dinoflagellate</name>
    <name type="synonym">Gonyaulax catenella</name>
    <dbReference type="NCBI Taxonomy" id="2925"/>
    <lineage>
        <taxon>Eukaryota</taxon>
        <taxon>Sar</taxon>
        <taxon>Alveolata</taxon>
        <taxon>Dinophyceae</taxon>
        <taxon>Gonyaulacales</taxon>
        <taxon>Pyrocystaceae</taxon>
        <taxon>Alexandrium</taxon>
    </lineage>
</organism>
<feature type="transmembrane region" description="Helical" evidence="2">
    <location>
        <begin position="241"/>
        <end position="264"/>
    </location>
</feature>
<accession>A0A7S1PK49</accession>
<keyword evidence="2" id="KW-0472">Membrane</keyword>
<dbReference type="AlphaFoldDB" id="A0A7S1PK49"/>